<accession>A0A2K1IJ90</accession>
<dbReference type="Gramene" id="Pp3c23_13820V3.1">
    <property type="protein sequence ID" value="Pp3c23_13820V3.1"/>
    <property type="gene ID" value="Pp3c23_13820"/>
</dbReference>
<dbReference type="EnsemblPlants" id="Pp3c23_13820V3.1">
    <property type="protein sequence ID" value="Pp3c23_13820V3.1"/>
    <property type="gene ID" value="Pp3c23_13820"/>
</dbReference>
<keyword evidence="4" id="KW-1185">Reference proteome</keyword>
<dbReference type="Proteomes" id="UP000006727">
    <property type="component" value="Chromosome 23"/>
</dbReference>
<feature type="compositionally biased region" description="Polar residues" evidence="1">
    <location>
        <begin position="55"/>
        <end position="71"/>
    </location>
</feature>
<reference evidence="2 4" key="2">
    <citation type="journal article" date="2018" name="Plant J.">
        <title>The Physcomitrella patens chromosome-scale assembly reveals moss genome structure and evolution.</title>
        <authorList>
            <person name="Lang D."/>
            <person name="Ullrich K.K."/>
            <person name="Murat F."/>
            <person name="Fuchs J."/>
            <person name="Jenkins J."/>
            <person name="Haas F.B."/>
            <person name="Piednoel M."/>
            <person name="Gundlach H."/>
            <person name="Van Bel M."/>
            <person name="Meyberg R."/>
            <person name="Vives C."/>
            <person name="Morata J."/>
            <person name="Symeonidi A."/>
            <person name="Hiss M."/>
            <person name="Muchero W."/>
            <person name="Kamisugi Y."/>
            <person name="Saleh O."/>
            <person name="Blanc G."/>
            <person name="Decker E.L."/>
            <person name="van Gessel N."/>
            <person name="Grimwood J."/>
            <person name="Hayes R.D."/>
            <person name="Graham S.W."/>
            <person name="Gunter L.E."/>
            <person name="McDaniel S.F."/>
            <person name="Hoernstein S.N.W."/>
            <person name="Larsson A."/>
            <person name="Li F.W."/>
            <person name="Perroud P.F."/>
            <person name="Phillips J."/>
            <person name="Ranjan P."/>
            <person name="Rokshar D.S."/>
            <person name="Rothfels C.J."/>
            <person name="Schneider L."/>
            <person name="Shu S."/>
            <person name="Stevenson D.W."/>
            <person name="Thummler F."/>
            <person name="Tillich M."/>
            <person name="Villarreal Aguilar J.C."/>
            <person name="Widiez T."/>
            <person name="Wong G.K."/>
            <person name="Wymore A."/>
            <person name="Zhang Y."/>
            <person name="Zimmer A.D."/>
            <person name="Quatrano R.S."/>
            <person name="Mayer K.F.X."/>
            <person name="Goodstein D."/>
            <person name="Casacuberta J.M."/>
            <person name="Vandepoele K."/>
            <person name="Reski R."/>
            <person name="Cuming A.C."/>
            <person name="Tuskan G.A."/>
            <person name="Maumus F."/>
            <person name="Salse J."/>
            <person name="Schmutz J."/>
            <person name="Rensing S.A."/>
        </authorList>
    </citation>
    <scope>NUCLEOTIDE SEQUENCE [LARGE SCALE GENOMIC DNA]</scope>
    <source>
        <strain evidence="3 4">cv. Gransden 2004</strain>
    </source>
</reference>
<dbReference type="InParanoid" id="A0A2K1IJ90"/>
<evidence type="ECO:0000256" key="1">
    <source>
        <dbReference type="SAM" id="MobiDB-lite"/>
    </source>
</evidence>
<feature type="region of interest" description="Disordered" evidence="1">
    <location>
        <begin position="55"/>
        <end position="100"/>
    </location>
</feature>
<proteinExistence type="predicted"/>
<dbReference type="PaxDb" id="3218-PP1S294_66V6.1"/>
<sequence length="100" mass="10938">MAENLQLDVLNSSHVLRCVSHRCLVEGAEEFIIEPINMADVKRLRGHTRPVHITLDTSLGTASENSGSTCGSKRKMVEPTEPSEGNSPERKPRLSEGSVL</sequence>
<evidence type="ECO:0000313" key="4">
    <source>
        <dbReference type="Proteomes" id="UP000006727"/>
    </source>
</evidence>
<reference evidence="3" key="3">
    <citation type="submission" date="2020-12" db="UniProtKB">
        <authorList>
            <consortium name="EnsemblPlants"/>
        </authorList>
    </citation>
    <scope>IDENTIFICATION</scope>
</reference>
<evidence type="ECO:0000313" key="3">
    <source>
        <dbReference type="EnsemblPlants" id="Pp3c23_13820V3.1"/>
    </source>
</evidence>
<reference evidence="2 4" key="1">
    <citation type="journal article" date="2008" name="Science">
        <title>The Physcomitrella genome reveals evolutionary insights into the conquest of land by plants.</title>
        <authorList>
            <person name="Rensing S."/>
            <person name="Lang D."/>
            <person name="Zimmer A."/>
            <person name="Terry A."/>
            <person name="Salamov A."/>
            <person name="Shapiro H."/>
            <person name="Nishiyama T."/>
            <person name="Perroud P.-F."/>
            <person name="Lindquist E."/>
            <person name="Kamisugi Y."/>
            <person name="Tanahashi T."/>
            <person name="Sakakibara K."/>
            <person name="Fujita T."/>
            <person name="Oishi K."/>
            <person name="Shin-I T."/>
            <person name="Kuroki Y."/>
            <person name="Toyoda A."/>
            <person name="Suzuki Y."/>
            <person name="Hashimoto A."/>
            <person name="Yamaguchi K."/>
            <person name="Sugano A."/>
            <person name="Kohara Y."/>
            <person name="Fujiyama A."/>
            <person name="Anterola A."/>
            <person name="Aoki S."/>
            <person name="Ashton N."/>
            <person name="Barbazuk W.B."/>
            <person name="Barker E."/>
            <person name="Bennetzen J."/>
            <person name="Bezanilla M."/>
            <person name="Blankenship R."/>
            <person name="Cho S.H."/>
            <person name="Dutcher S."/>
            <person name="Estelle M."/>
            <person name="Fawcett J.A."/>
            <person name="Gundlach H."/>
            <person name="Hanada K."/>
            <person name="Heyl A."/>
            <person name="Hicks K.A."/>
            <person name="Hugh J."/>
            <person name="Lohr M."/>
            <person name="Mayer K."/>
            <person name="Melkozernov A."/>
            <person name="Murata T."/>
            <person name="Nelson D."/>
            <person name="Pils B."/>
            <person name="Prigge M."/>
            <person name="Reiss B."/>
            <person name="Renner T."/>
            <person name="Rombauts S."/>
            <person name="Rushton P."/>
            <person name="Sanderfoot A."/>
            <person name="Schween G."/>
            <person name="Shiu S.-H."/>
            <person name="Stueber K."/>
            <person name="Theodoulou F.L."/>
            <person name="Tu H."/>
            <person name="Van de Peer Y."/>
            <person name="Verrier P.J."/>
            <person name="Waters E."/>
            <person name="Wood A."/>
            <person name="Yang L."/>
            <person name="Cove D."/>
            <person name="Cuming A."/>
            <person name="Hasebe M."/>
            <person name="Lucas S."/>
            <person name="Mishler D.B."/>
            <person name="Reski R."/>
            <person name="Grigoriev I."/>
            <person name="Quatrano R.S."/>
            <person name="Boore J.L."/>
        </authorList>
    </citation>
    <scope>NUCLEOTIDE SEQUENCE [LARGE SCALE GENOMIC DNA]</scope>
    <source>
        <strain evidence="3 4">cv. Gransden 2004</strain>
    </source>
</reference>
<dbReference type="EMBL" id="ABEU02000023">
    <property type="protein sequence ID" value="PNR29347.1"/>
    <property type="molecule type" value="Genomic_DNA"/>
</dbReference>
<dbReference type="AlphaFoldDB" id="A0A2K1IJ90"/>
<evidence type="ECO:0008006" key="5">
    <source>
        <dbReference type="Google" id="ProtNLM"/>
    </source>
</evidence>
<organism evidence="2">
    <name type="scientific">Physcomitrium patens</name>
    <name type="common">Spreading-leaved earth moss</name>
    <name type="synonym">Physcomitrella patens</name>
    <dbReference type="NCBI Taxonomy" id="3218"/>
    <lineage>
        <taxon>Eukaryota</taxon>
        <taxon>Viridiplantae</taxon>
        <taxon>Streptophyta</taxon>
        <taxon>Embryophyta</taxon>
        <taxon>Bryophyta</taxon>
        <taxon>Bryophytina</taxon>
        <taxon>Bryopsida</taxon>
        <taxon>Funariidae</taxon>
        <taxon>Funariales</taxon>
        <taxon>Funariaceae</taxon>
        <taxon>Physcomitrium</taxon>
    </lineage>
</organism>
<name>A0A2K1IJ90_PHYPA</name>
<evidence type="ECO:0000313" key="2">
    <source>
        <dbReference type="EMBL" id="PNR29347.1"/>
    </source>
</evidence>
<protein>
    <recommendedName>
        <fullName evidence="5">Response regulatory domain-containing protein</fullName>
    </recommendedName>
</protein>
<gene>
    <name evidence="2" type="ORF">PHYPA_028040</name>
</gene>